<organism evidence="1 2">
    <name type="scientific">Glossina palpalis gambiensis</name>
    <dbReference type="NCBI Taxonomy" id="67801"/>
    <lineage>
        <taxon>Eukaryota</taxon>
        <taxon>Metazoa</taxon>
        <taxon>Ecdysozoa</taxon>
        <taxon>Arthropoda</taxon>
        <taxon>Hexapoda</taxon>
        <taxon>Insecta</taxon>
        <taxon>Pterygota</taxon>
        <taxon>Neoptera</taxon>
        <taxon>Endopterygota</taxon>
        <taxon>Diptera</taxon>
        <taxon>Brachycera</taxon>
        <taxon>Muscomorpha</taxon>
        <taxon>Hippoboscoidea</taxon>
        <taxon>Glossinidae</taxon>
        <taxon>Glossina</taxon>
    </lineage>
</organism>
<name>A0A1B0B217_9MUSC</name>
<evidence type="ECO:0000313" key="2">
    <source>
        <dbReference type="Proteomes" id="UP000092460"/>
    </source>
</evidence>
<evidence type="ECO:0000313" key="1">
    <source>
        <dbReference type="EnsemblMetazoa" id="GPPI016317-PA"/>
    </source>
</evidence>
<sequence>MGLTPTLQRSPPNIPVPHKLSPIAIFVIFAPNGVKGITLIHGKVDKCGKINTLISYLQGMCGCPTDGLSIRWAKYLNLSNISSSGSAVINCGNSNPISTGNFLLFCTCVRQRFSPPFNISHKNNCLVTE</sequence>
<dbReference type="VEuPathDB" id="VectorBase:GPPI016317"/>
<dbReference type="EMBL" id="JXJN01007394">
    <property type="status" value="NOT_ANNOTATED_CDS"/>
    <property type="molecule type" value="Genomic_DNA"/>
</dbReference>
<keyword evidence="2" id="KW-1185">Reference proteome</keyword>
<dbReference type="EnsemblMetazoa" id="GPPI016317-RA">
    <property type="protein sequence ID" value="GPPI016317-PA"/>
    <property type="gene ID" value="GPPI016317"/>
</dbReference>
<dbReference type="Proteomes" id="UP000092460">
    <property type="component" value="Unassembled WGS sequence"/>
</dbReference>
<reference evidence="1" key="2">
    <citation type="submission" date="2020-05" db="UniProtKB">
        <authorList>
            <consortium name="EnsemblMetazoa"/>
        </authorList>
    </citation>
    <scope>IDENTIFICATION</scope>
    <source>
        <strain evidence="1">IAEA</strain>
    </source>
</reference>
<dbReference type="AlphaFoldDB" id="A0A1B0B217"/>
<protein>
    <submittedName>
        <fullName evidence="1">Uncharacterized protein</fullName>
    </submittedName>
</protein>
<accession>A0A1B0B217</accession>
<proteinExistence type="predicted"/>
<reference evidence="2" key="1">
    <citation type="submission" date="2015-01" db="EMBL/GenBank/DDBJ databases">
        <authorList>
            <person name="Aksoy S."/>
            <person name="Warren W."/>
            <person name="Wilson R.K."/>
        </authorList>
    </citation>
    <scope>NUCLEOTIDE SEQUENCE [LARGE SCALE GENOMIC DNA]</scope>
    <source>
        <strain evidence="2">IAEA</strain>
    </source>
</reference>